<evidence type="ECO:0000313" key="13">
    <source>
        <dbReference type="Proteomes" id="UP001255856"/>
    </source>
</evidence>
<feature type="compositionally biased region" description="Basic and acidic residues" evidence="10">
    <location>
        <begin position="150"/>
        <end position="161"/>
    </location>
</feature>
<comment type="subcellular location">
    <subcellularLocation>
        <location evidence="9">Membrane</location>
        <topology evidence="9">Multi-pass membrane protein</topology>
    </subcellularLocation>
</comment>
<organism evidence="12 13">
    <name type="scientific">Prototheca wickerhamii</name>
    <dbReference type="NCBI Taxonomy" id="3111"/>
    <lineage>
        <taxon>Eukaryota</taxon>
        <taxon>Viridiplantae</taxon>
        <taxon>Chlorophyta</taxon>
        <taxon>core chlorophytes</taxon>
        <taxon>Trebouxiophyceae</taxon>
        <taxon>Chlorellales</taxon>
        <taxon>Chlorellaceae</taxon>
        <taxon>Prototheca</taxon>
    </lineage>
</organism>
<evidence type="ECO:0000256" key="10">
    <source>
        <dbReference type="SAM" id="MobiDB-lite"/>
    </source>
</evidence>
<dbReference type="Proteomes" id="UP001255856">
    <property type="component" value="Unassembled WGS sequence"/>
</dbReference>
<keyword evidence="6 9" id="KW-0274">FAD</keyword>
<feature type="region of interest" description="Disordered" evidence="10">
    <location>
        <begin position="145"/>
        <end position="191"/>
    </location>
</feature>
<dbReference type="InterPro" id="IPR036188">
    <property type="entry name" value="FAD/NAD-bd_sf"/>
</dbReference>
<dbReference type="GO" id="GO:0016126">
    <property type="term" value="P:sterol biosynthetic process"/>
    <property type="evidence" value="ECO:0007669"/>
    <property type="project" value="UniProtKB-UniRule"/>
</dbReference>
<dbReference type="GO" id="GO:0050660">
    <property type="term" value="F:flavin adenine dinucleotide binding"/>
    <property type="evidence" value="ECO:0007669"/>
    <property type="project" value="UniProtKB-UniRule"/>
</dbReference>
<sequence length="538" mass="58293">MIYHVFVTCLIDRVWDLIVVGAGVAGAAFAYQQGQQGRRVLLLERDLAQPDRFVGELLQPGGVLALRRLGLGHAVEGIDAQAVYGYALFKEGRAAELCYPDPADFGTLVAAGAAEQGEHRGAEADRTSTPGVAFHNGRFVQRLRGGGQELRQRDGAARHGDLAGGGRRRGLGRGPRGARGGRALPRGGRGARRLCAPDRRLRRHVLGAARQAGRGRPAHAFFLSWPSSCTTWRCPTRRTGTACWPTRRQCSSTPSPAARCAAWWITRATAACPRWPTATWRGTFWRPWRPRCPPPSCARPLSMRFPDGRVRSMANKQLTCAPAHIPGAILLGDSFNMRHPLTGGGMTVALSDAALLCDLFPADLTSADAAAVADATAEFYLRRKPWAATINTLANALYRVFCAAPGDAAHEAMRRACYDYLASGGERARGPMSLISGVNPRPRDARAPLFLRRALCRRRAALPAPDPARALDRGRAPLRRLLHPAAHPGQGGLSRRLCAQPRAQATRLAGPAPRRRKPHLRLLRARSVEGGLMGCRDC</sequence>
<dbReference type="GO" id="GO:0005783">
    <property type="term" value="C:endoplasmic reticulum"/>
    <property type="evidence" value="ECO:0007669"/>
    <property type="project" value="TreeGrafter"/>
</dbReference>
<evidence type="ECO:0000256" key="1">
    <source>
        <dbReference type="ARBA" id="ARBA00001974"/>
    </source>
</evidence>
<keyword evidence="8" id="KW-0472">Membrane</keyword>
<comment type="similarity">
    <text evidence="3 9">Belongs to the squalene monooxygenase family.</text>
</comment>
<dbReference type="EMBL" id="JASFZW010000007">
    <property type="protein sequence ID" value="KAK2077122.1"/>
    <property type="molecule type" value="Genomic_DNA"/>
</dbReference>
<keyword evidence="7 9" id="KW-0560">Oxidoreductase</keyword>
<comment type="cofactor">
    <cofactor evidence="1 9">
        <name>FAD</name>
        <dbReference type="ChEBI" id="CHEBI:57692"/>
    </cofactor>
</comment>
<name>A0AAD9IJ34_PROWI</name>
<dbReference type="AlphaFoldDB" id="A0AAD9IJ34"/>
<evidence type="ECO:0000256" key="4">
    <source>
        <dbReference type="ARBA" id="ARBA00012312"/>
    </source>
</evidence>
<evidence type="ECO:0000259" key="11">
    <source>
        <dbReference type="Pfam" id="PF08491"/>
    </source>
</evidence>
<evidence type="ECO:0000256" key="7">
    <source>
        <dbReference type="ARBA" id="ARBA00023002"/>
    </source>
</evidence>
<keyword evidence="13" id="KW-1185">Reference proteome</keyword>
<evidence type="ECO:0000313" key="12">
    <source>
        <dbReference type="EMBL" id="KAK2077122.1"/>
    </source>
</evidence>
<dbReference type="SUPFAM" id="SSF51905">
    <property type="entry name" value="FAD/NAD(P)-binding domain"/>
    <property type="match status" value="1"/>
</dbReference>
<comment type="caution">
    <text evidence="12">The sequence shown here is derived from an EMBL/GenBank/DDBJ whole genome shotgun (WGS) entry which is preliminary data.</text>
</comment>
<evidence type="ECO:0000256" key="2">
    <source>
        <dbReference type="ARBA" id="ARBA00005018"/>
    </source>
</evidence>
<comment type="function">
    <text evidence="9">Catalyzes the stereospecific oxidation of squalene to (S)-2,3-epoxysqualene, and is considered to be a rate-limiting enzyme in steroid biosynthesis.</text>
</comment>
<dbReference type="Gene3D" id="3.50.50.60">
    <property type="entry name" value="FAD/NAD(P)-binding domain"/>
    <property type="match status" value="2"/>
</dbReference>
<proteinExistence type="inferred from homology"/>
<protein>
    <recommendedName>
        <fullName evidence="4 9">Squalene monooxygenase</fullName>
        <ecNumber evidence="4 9">1.14.14.17</ecNumber>
    </recommendedName>
</protein>
<evidence type="ECO:0000256" key="6">
    <source>
        <dbReference type="ARBA" id="ARBA00022827"/>
    </source>
</evidence>
<accession>A0AAD9IJ34</accession>
<evidence type="ECO:0000256" key="8">
    <source>
        <dbReference type="ARBA" id="ARBA00023136"/>
    </source>
</evidence>
<comment type="catalytic activity">
    <reaction evidence="9">
        <text>squalene + reduced [NADPH--hemoprotein reductase] + O2 = (S)-2,3-epoxysqualene + oxidized [NADPH--hemoprotein reductase] + H2O + H(+)</text>
        <dbReference type="Rhea" id="RHEA:25282"/>
        <dbReference type="Rhea" id="RHEA-COMP:11964"/>
        <dbReference type="Rhea" id="RHEA-COMP:11965"/>
        <dbReference type="ChEBI" id="CHEBI:15377"/>
        <dbReference type="ChEBI" id="CHEBI:15378"/>
        <dbReference type="ChEBI" id="CHEBI:15379"/>
        <dbReference type="ChEBI" id="CHEBI:15440"/>
        <dbReference type="ChEBI" id="CHEBI:15441"/>
        <dbReference type="ChEBI" id="CHEBI:57618"/>
        <dbReference type="ChEBI" id="CHEBI:58210"/>
        <dbReference type="EC" id="1.14.14.17"/>
    </reaction>
</comment>
<dbReference type="PANTHER" id="PTHR10835">
    <property type="entry name" value="SQUALENE MONOOXYGENASE"/>
    <property type="match status" value="1"/>
</dbReference>
<evidence type="ECO:0000256" key="5">
    <source>
        <dbReference type="ARBA" id="ARBA00022630"/>
    </source>
</evidence>
<comment type="pathway">
    <text evidence="2">Terpene metabolism; lanosterol biosynthesis; lanosterol from farnesyl diphosphate: step 2/3.</text>
</comment>
<keyword evidence="5 9" id="KW-0285">Flavoprotein</keyword>
<evidence type="ECO:0000256" key="9">
    <source>
        <dbReference type="RuleBase" id="RU367121"/>
    </source>
</evidence>
<gene>
    <name evidence="12" type="ORF">QBZ16_004756</name>
</gene>
<dbReference type="InterPro" id="IPR040125">
    <property type="entry name" value="Squalene_monox"/>
</dbReference>
<dbReference type="PANTHER" id="PTHR10835:SF0">
    <property type="entry name" value="SQUALENE MONOOXYGENASE"/>
    <property type="match status" value="1"/>
</dbReference>
<dbReference type="InterPro" id="IPR013698">
    <property type="entry name" value="Squalene_epoxidase"/>
</dbReference>
<reference evidence="12" key="1">
    <citation type="submission" date="2021-01" db="EMBL/GenBank/DDBJ databases">
        <authorList>
            <person name="Eckstrom K.M.E."/>
        </authorList>
    </citation>
    <scope>NUCLEOTIDE SEQUENCE</scope>
    <source>
        <strain evidence="12">UVCC 0001</strain>
    </source>
</reference>
<evidence type="ECO:0000256" key="3">
    <source>
        <dbReference type="ARBA" id="ARBA00008802"/>
    </source>
</evidence>
<dbReference type="EC" id="1.14.14.17" evidence="4 9"/>
<dbReference type="Pfam" id="PF08491">
    <property type="entry name" value="SE"/>
    <property type="match status" value="1"/>
</dbReference>
<feature type="domain" description="Squalene epoxidase" evidence="11">
    <location>
        <begin position="299"/>
        <end position="443"/>
    </location>
</feature>
<dbReference type="GO" id="GO:0004506">
    <property type="term" value="F:squalene monooxygenase activity"/>
    <property type="evidence" value="ECO:0007669"/>
    <property type="project" value="UniProtKB-UniRule"/>
</dbReference>
<dbReference type="GO" id="GO:0016020">
    <property type="term" value="C:membrane"/>
    <property type="evidence" value="ECO:0007669"/>
    <property type="project" value="UniProtKB-SubCell"/>
</dbReference>